<evidence type="ECO:0000256" key="3">
    <source>
        <dbReference type="ARBA" id="ARBA00022723"/>
    </source>
</evidence>
<sequence length="520" mass="58005" precursor="true">MSRFLLSLACLLASDHPGMAAEKPNIVFFLVDDLGVRDLSNEGSRFHETPNVDRIARMGMKFTRGYAACQVCSPSRASILTGKYPVNHGITTYIGDASGESWRSRKRFDSHFPAEYQRQLAASEQTLAEVLRDAGYKTFFAGKWHLGDKGSWPQDHGFSINKGGYHVGGPYGGGYFSPYGNPNLGDGPDGESLTLRLGRETADFIDANKDDPFLAYLSFYTVHAPIQTTSNLWKKYRDKAVAAGLPEERFRFDRRLAVRQVQDCPIYGGMVEAMDEAVGIVLASLEKNNLLDKTIICFTSDNGGVSSGDAFSTSNLPLRGGKGRQWEGGIREPYYLHAPGTTKAGSVSDVPVSGIDWYPTLLELASVAIPKGQQVDGVSLVPLLKGEPLEQRPLYWHYPHYGNQGGEPSSILMEGDWKLIFYHEDGRHELYHLGNDVGERNDVLASHPQRAERMKRQLAGWLASTEAKFPTKDLQFDPAKRDARWKQLSTKGMEQLERRHARYLEANYKPNADWWGSEID</sequence>
<comment type="similarity">
    <text evidence="2">Belongs to the sulfatase family.</text>
</comment>
<keyword evidence="10" id="KW-1185">Reference proteome</keyword>
<feature type="domain" description="Sulfatase N-terminal" evidence="8">
    <location>
        <begin position="24"/>
        <end position="366"/>
    </location>
</feature>
<dbReference type="EMBL" id="CP036279">
    <property type="protein sequence ID" value="QDU59346.1"/>
    <property type="molecule type" value="Genomic_DNA"/>
</dbReference>
<dbReference type="GO" id="GO:0004065">
    <property type="term" value="F:arylsulfatase activity"/>
    <property type="evidence" value="ECO:0007669"/>
    <property type="project" value="UniProtKB-EC"/>
</dbReference>
<dbReference type="PROSITE" id="PS00149">
    <property type="entry name" value="SULFATASE_2"/>
    <property type="match status" value="1"/>
</dbReference>
<evidence type="ECO:0000256" key="2">
    <source>
        <dbReference type="ARBA" id="ARBA00008779"/>
    </source>
</evidence>
<dbReference type="RefSeq" id="WP_419193122.1">
    <property type="nucleotide sequence ID" value="NZ_CP036279.1"/>
</dbReference>
<evidence type="ECO:0000256" key="6">
    <source>
        <dbReference type="ARBA" id="ARBA00022837"/>
    </source>
</evidence>
<dbReference type="InterPro" id="IPR024607">
    <property type="entry name" value="Sulfatase_CS"/>
</dbReference>
<evidence type="ECO:0000259" key="8">
    <source>
        <dbReference type="Pfam" id="PF00884"/>
    </source>
</evidence>
<feature type="signal peptide" evidence="7">
    <location>
        <begin position="1"/>
        <end position="20"/>
    </location>
</feature>
<comment type="cofactor">
    <cofactor evidence="1">
        <name>Ca(2+)</name>
        <dbReference type="ChEBI" id="CHEBI:29108"/>
    </cofactor>
</comment>
<evidence type="ECO:0000313" key="9">
    <source>
        <dbReference type="EMBL" id="QDU59346.1"/>
    </source>
</evidence>
<proteinExistence type="inferred from homology"/>
<protein>
    <submittedName>
        <fullName evidence="9">Arylsulfatase</fullName>
        <ecNumber evidence="9">3.1.6.1</ecNumber>
    </submittedName>
</protein>
<dbReference type="AlphaFoldDB" id="A0A518AXA0"/>
<dbReference type="SUPFAM" id="SSF53649">
    <property type="entry name" value="Alkaline phosphatase-like"/>
    <property type="match status" value="1"/>
</dbReference>
<dbReference type="PANTHER" id="PTHR42693:SF42">
    <property type="entry name" value="ARYLSULFATASE G"/>
    <property type="match status" value="1"/>
</dbReference>
<dbReference type="InterPro" id="IPR000917">
    <property type="entry name" value="Sulfatase_N"/>
</dbReference>
<dbReference type="Gene3D" id="3.40.720.10">
    <property type="entry name" value="Alkaline Phosphatase, subunit A"/>
    <property type="match status" value="1"/>
</dbReference>
<evidence type="ECO:0000256" key="5">
    <source>
        <dbReference type="ARBA" id="ARBA00022801"/>
    </source>
</evidence>
<dbReference type="Pfam" id="PF00884">
    <property type="entry name" value="Sulfatase"/>
    <property type="match status" value="1"/>
</dbReference>
<keyword evidence="5 9" id="KW-0378">Hydrolase</keyword>
<dbReference type="InterPro" id="IPR050738">
    <property type="entry name" value="Sulfatase"/>
</dbReference>
<feature type="chain" id="PRO_5021987407" evidence="7">
    <location>
        <begin position="21"/>
        <end position="520"/>
    </location>
</feature>
<dbReference type="EC" id="3.1.6.1" evidence="9"/>
<keyword evidence="3" id="KW-0479">Metal-binding</keyword>
<evidence type="ECO:0000256" key="7">
    <source>
        <dbReference type="SAM" id="SignalP"/>
    </source>
</evidence>
<evidence type="ECO:0000256" key="4">
    <source>
        <dbReference type="ARBA" id="ARBA00022729"/>
    </source>
</evidence>
<keyword evidence="4 7" id="KW-0732">Signal</keyword>
<dbReference type="InterPro" id="IPR017850">
    <property type="entry name" value="Alkaline_phosphatase_core_sf"/>
</dbReference>
<accession>A0A518AXA0</accession>
<dbReference type="CDD" id="cd16144">
    <property type="entry name" value="ARS_like"/>
    <property type="match status" value="1"/>
</dbReference>
<name>A0A518AXA0_9BACT</name>
<keyword evidence="6" id="KW-0106">Calcium</keyword>
<dbReference type="Gene3D" id="3.30.1120.10">
    <property type="match status" value="1"/>
</dbReference>
<evidence type="ECO:0000256" key="1">
    <source>
        <dbReference type="ARBA" id="ARBA00001913"/>
    </source>
</evidence>
<dbReference type="PANTHER" id="PTHR42693">
    <property type="entry name" value="ARYLSULFATASE FAMILY MEMBER"/>
    <property type="match status" value="1"/>
</dbReference>
<reference evidence="9 10" key="1">
    <citation type="submission" date="2019-02" db="EMBL/GenBank/DDBJ databases">
        <title>Deep-cultivation of Planctomycetes and their phenomic and genomic characterization uncovers novel biology.</title>
        <authorList>
            <person name="Wiegand S."/>
            <person name="Jogler M."/>
            <person name="Boedeker C."/>
            <person name="Pinto D."/>
            <person name="Vollmers J."/>
            <person name="Rivas-Marin E."/>
            <person name="Kohn T."/>
            <person name="Peeters S.H."/>
            <person name="Heuer A."/>
            <person name="Rast P."/>
            <person name="Oberbeckmann S."/>
            <person name="Bunk B."/>
            <person name="Jeske O."/>
            <person name="Meyerdierks A."/>
            <person name="Storesund J.E."/>
            <person name="Kallscheuer N."/>
            <person name="Luecker S."/>
            <person name="Lage O.M."/>
            <person name="Pohl T."/>
            <person name="Merkel B.J."/>
            <person name="Hornburger P."/>
            <person name="Mueller R.-W."/>
            <person name="Bruemmer F."/>
            <person name="Labrenz M."/>
            <person name="Spormann A.M."/>
            <person name="Op den Camp H."/>
            <person name="Overmann J."/>
            <person name="Amann R."/>
            <person name="Jetten M.S.M."/>
            <person name="Mascher T."/>
            <person name="Medema M.H."/>
            <person name="Devos D.P."/>
            <person name="Kaster A.-K."/>
            <person name="Ovreas L."/>
            <person name="Rohde M."/>
            <person name="Galperin M.Y."/>
            <person name="Jogler C."/>
        </authorList>
    </citation>
    <scope>NUCLEOTIDE SEQUENCE [LARGE SCALE GENOMIC DNA]</scope>
    <source>
        <strain evidence="9 10">Pan216</strain>
    </source>
</reference>
<dbReference type="Proteomes" id="UP000317093">
    <property type="component" value="Chromosome"/>
</dbReference>
<evidence type="ECO:0000313" key="10">
    <source>
        <dbReference type="Proteomes" id="UP000317093"/>
    </source>
</evidence>
<gene>
    <name evidence="9" type="primary">atsA_3</name>
    <name evidence="9" type="ORF">Pan216_01740</name>
</gene>
<dbReference type="GO" id="GO:0046872">
    <property type="term" value="F:metal ion binding"/>
    <property type="evidence" value="ECO:0007669"/>
    <property type="project" value="UniProtKB-KW"/>
</dbReference>
<organism evidence="9 10">
    <name type="scientific">Kolteria novifilia</name>
    <dbReference type="NCBI Taxonomy" id="2527975"/>
    <lineage>
        <taxon>Bacteria</taxon>
        <taxon>Pseudomonadati</taxon>
        <taxon>Planctomycetota</taxon>
        <taxon>Planctomycetia</taxon>
        <taxon>Kolteriales</taxon>
        <taxon>Kolteriaceae</taxon>
        <taxon>Kolteria</taxon>
    </lineage>
</organism>
<dbReference type="KEGG" id="knv:Pan216_01740"/>